<dbReference type="EMBL" id="KQ244108">
    <property type="protein sequence ID" value="KNC74763.1"/>
    <property type="molecule type" value="Genomic_DNA"/>
</dbReference>
<gene>
    <name evidence="1" type="ORF">SARC_12697</name>
</gene>
<dbReference type="GeneID" id="25913201"/>
<accession>A0A0L0FFE5</accession>
<name>A0A0L0FFE5_9EUKA</name>
<evidence type="ECO:0000313" key="1">
    <source>
        <dbReference type="EMBL" id="KNC74763.1"/>
    </source>
</evidence>
<evidence type="ECO:0000313" key="2">
    <source>
        <dbReference type="Proteomes" id="UP000054560"/>
    </source>
</evidence>
<sequence length="88" mass="9841">MAAVKRWAIVCVARRWRAFGCVSLGQPEGAGSYVVMRRSANGKKVLSEDYQVLLKRVLPLKTSRDAFVGLPDYNPPKLKHHKCASLKD</sequence>
<dbReference type="AlphaFoldDB" id="A0A0L0FFE5"/>
<organism evidence="1 2">
    <name type="scientific">Sphaeroforma arctica JP610</name>
    <dbReference type="NCBI Taxonomy" id="667725"/>
    <lineage>
        <taxon>Eukaryota</taxon>
        <taxon>Ichthyosporea</taxon>
        <taxon>Ichthyophonida</taxon>
        <taxon>Sphaeroforma</taxon>
    </lineage>
</organism>
<reference evidence="1 2" key="1">
    <citation type="submission" date="2011-02" db="EMBL/GenBank/DDBJ databases">
        <title>The Genome Sequence of Sphaeroforma arctica JP610.</title>
        <authorList>
            <consortium name="The Broad Institute Genome Sequencing Platform"/>
            <person name="Russ C."/>
            <person name="Cuomo C."/>
            <person name="Young S.K."/>
            <person name="Zeng Q."/>
            <person name="Gargeya S."/>
            <person name="Alvarado L."/>
            <person name="Berlin A."/>
            <person name="Chapman S.B."/>
            <person name="Chen Z."/>
            <person name="Freedman E."/>
            <person name="Gellesch M."/>
            <person name="Goldberg J."/>
            <person name="Griggs A."/>
            <person name="Gujja S."/>
            <person name="Heilman E."/>
            <person name="Heiman D."/>
            <person name="Howarth C."/>
            <person name="Mehta T."/>
            <person name="Neiman D."/>
            <person name="Pearson M."/>
            <person name="Roberts A."/>
            <person name="Saif S."/>
            <person name="Shea T."/>
            <person name="Shenoy N."/>
            <person name="Sisk P."/>
            <person name="Stolte C."/>
            <person name="Sykes S."/>
            <person name="White J."/>
            <person name="Yandava C."/>
            <person name="Burger G."/>
            <person name="Gray M.W."/>
            <person name="Holland P.W.H."/>
            <person name="King N."/>
            <person name="Lang F.B.F."/>
            <person name="Roger A.J."/>
            <person name="Ruiz-Trillo I."/>
            <person name="Haas B."/>
            <person name="Nusbaum C."/>
            <person name="Birren B."/>
        </authorList>
    </citation>
    <scope>NUCLEOTIDE SEQUENCE [LARGE SCALE GENOMIC DNA]</scope>
    <source>
        <strain evidence="1 2">JP610</strain>
    </source>
</reference>
<dbReference type="Proteomes" id="UP000054560">
    <property type="component" value="Unassembled WGS sequence"/>
</dbReference>
<protein>
    <submittedName>
        <fullName evidence="1">Uncharacterized protein</fullName>
    </submittedName>
</protein>
<proteinExistence type="predicted"/>
<dbReference type="RefSeq" id="XP_014148665.1">
    <property type="nucleotide sequence ID" value="XM_014293190.1"/>
</dbReference>
<keyword evidence="2" id="KW-1185">Reference proteome</keyword>